<dbReference type="SUPFAM" id="SSF52058">
    <property type="entry name" value="L domain-like"/>
    <property type="match status" value="2"/>
</dbReference>
<dbReference type="SMART" id="SM00255">
    <property type="entry name" value="TIR"/>
    <property type="match status" value="1"/>
</dbReference>
<sequence>MEVLSYLLNTIGILVVLDIRVNGCTYDHKCKCSLVHGTWYADCSDRGFVRSPKFWPNVTKINLSMNRLNSLPERSLLPDDLTYFDLSNNEIVTFRNNAFQQLWKLTDLRLDGNALRVTKELSSNVFEDLLNIKHMDLSNNPELTLRIMPILTRGIQNSTIEILRLNRIHCTFGLGAELRIEDVRFLKHTNLKEIHLSSNRIEQIENGAPYFFPQSLEKISVADNLFTFGLYIFEIISLQNLKWLNMSLQQMPHSPVEVIENIIHPCLNKRRKCLFELKVNLSNQSMKYAQEMYKSMSTYDFTIPVPPNLEIIYAHEMGLRYVIPKLKFSQNTVKELYMQGNTFYKWAGPIIGINHLRLLNLSNNFCSNVSRDFFSDIINLSELYISNNLLDFSLASDTDGRIFENLVSLRHMDLKANRIARLPFMVFKNLKNLQHLDLSDNLLTTVEFDILNLKSLKYLDLSGNQIQAFAESTRNNISLLKEQTNISLNLLNNPLRCDCKTLDFLQWMVKERNLGEIRFPHFRDYACTKSSSDRNVLKFTDIEIQIKELIKECSSYTTLVFIIASSIILFLAVLSAGLIYRVRWKLRYFYYMTKSRYHGYKAVRGDDQSDFKYDAFVSYADEDRQFVLKMISKLEGEKNIRLCIHHRDFVPGYDIAENIITAVNKSKKTIIILSPNYIKSSWCMYELHIAKMEEIYSRDKENVLFLIFYEAVPAEIIPLKIMDVINQKSYIEFPNDEYGNTVFWNRLGEALM</sequence>
<evidence type="ECO:0000313" key="17">
    <source>
        <dbReference type="RefSeq" id="XP_022298933.1"/>
    </source>
</evidence>
<dbReference type="AlphaFoldDB" id="A0A8B8B726"/>
<evidence type="ECO:0000256" key="1">
    <source>
        <dbReference type="ARBA" id="ARBA00004479"/>
    </source>
</evidence>
<evidence type="ECO:0000256" key="2">
    <source>
        <dbReference type="ARBA" id="ARBA00009634"/>
    </source>
</evidence>
<feature type="domain" description="TIR" evidence="15">
    <location>
        <begin position="611"/>
        <end position="751"/>
    </location>
</feature>
<dbReference type="Pfam" id="PF13855">
    <property type="entry name" value="LRR_8"/>
    <property type="match status" value="2"/>
</dbReference>
<keyword evidence="10 13" id="KW-0472">Membrane</keyword>
<dbReference type="FunFam" id="3.40.50.10140:FF:000001">
    <property type="entry name" value="Toll-like receptor 2"/>
    <property type="match status" value="1"/>
</dbReference>
<keyword evidence="12" id="KW-0325">Glycoprotein</keyword>
<keyword evidence="4" id="KW-0433">Leucine-rich repeat</keyword>
<evidence type="ECO:0000256" key="12">
    <source>
        <dbReference type="ARBA" id="ARBA00023180"/>
    </source>
</evidence>
<evidence type="ECO:0000256" key="10">
    <source>
        <dbReference type="ARBA" id="ARBA00023136"/>
    </source>
</evidence>
<dbReference type="GO" id="GO:0045087">
    <property type="term" value="P:innate immune response"/>
    <property type="evidence" value="ECO:0007669"/>
    <property type="project" value="UniProtKB-KW"/>
</dbReference>
<dbReference type="Proteomes" id="UP000694844">
    <property type="component" value="Chromosome 8"/>
</dbReference>
<keyword evidence="5 13" id="KW-0812">Transmembrane</keyword>
<keyword evidence="16" id="KW-1185">Reference proteome</keyword>
<evidence type="ECO:0000256" key="5">
    <source>
        <dbReference type="ARBA" id="ARBA00022692"/>
    </source>
</evidence>
<keyword evidence="6 14" id="KW-0732">Signal</keyword>
<dbReference type="OrthoDB" id="6148273at2759"/>
<name>A0A8B8B726_CRAVI</name>
<evidence type="ECO:0000256" key="13">
    <source>
        <dbReference type="SAM" id="Phobius"/>
    </source>
</evidence>
<dbReference type="Gene3D" id="3.80.10.10">
    <property type="entry name" value="Ribonuclease Inhibitor"/>
    <property type="match status" value="4"/>
</dbReference>
<evidence type="ECO:0000256" key="11">
    <source>
        <dbReference type="ARBA" id="ARBA00023170"/>
    </source>
</evidence>
<dbReference type="SMART" id="SM00369">
    <property type="entry name" value="LRR_TYP"/>
    <property type="match status" value="8"/>
</dbReference>
<dbReference type="InterPro" id="IPR003591">
    <property type="entry name" value="Leu-rich_rpt_typical-subtyp"/>
</dbReference>
<dbReference type="GO" id="GO:0004888">
    <property type="term" value="F:transmembrane signaling receptor activity"/>
    <property type="evidence" value="ECO:0007669"/>
    <property type="project" value="InterPro"/>
</dbReference>
<dbReference type="InterPro" id="IPR032675">
    <property type="entry name" value="LRR_dom_sf"/>
</dbReference>
<dbReference type="Gene3D" id="3.40.50.10140">
    <property type="entry name" value="Toll/interleukin-1 receptor homology (TIR) domain"/>
    <property type="match status" value="1"/>
</dbReference>
<dbReference type="GeneID" id="111107840"/>
<evidence type="ECO:0000259" key="15">
    <source>
        <dbReference type="PROSITE" id="PS50104"/>
    </source>
</evidence>
<dbReference type="PANTHER" id="PTHR24365:SF541">
    <property type="entry name" value="PROTEIN TOLL-RELATED"/>
    <property type="match status" value="1"/>
</dbReference>
<dbReference type="RefSeq" id="XP_022298933.1">
    <property type="nucleotide sequence ID" value="XM_022443225.1"/>
</dbReference>
<feature type="chain" id="PRO_5034665117" evidence="14">
    <location>
        <begin position="24"/>
        <end position="752"/>
    </location>
</feature>
<keyword evidence="9 13" id="KW-1133">Transmembrane helix</keyword>
<gene>
    <name evidence="17" type="primary">LOC111107840</name>
</gene>
<evidence type="ECO:0000256" key="6">
    <source>
        <dbReference type="ARBA" id="ARBA00022729"/>
    </source>
</evidence>
<dbReference type="PROSITE" id="PS50104">
    <property type="entry name" value="TIR"/>
    <property type="match status" value="1"/>
</dbReference>
<dbReference type="Pfam" id="PF13306">
    <property type="entry name" value="LRR_5"/>
    <property type="match status" value="1"/>
</dbReference>
<feature type="transmembrane region" description="Helical" evidence="13">
    <location>
        <begin position="556"/>
        <end position="580"/>
    </location>
</feature>
<comment type="similarity">
    <text evidence="2">Belongs to the Toll-like receptor family.</text>
</comment>
<dbReference type="SUPFAM" id="SSF52200">
    <property type="entry name" value="Toll/Interleukin receptor TIR domain"/>
    <property type="match status" value="1"/>
</dbReference>
<feature type="signal peptide" evidence="14">
    <location>
        <begin position="1"/>
        <end position="23"/>
    </location>
</feature>
<keyword evidence="8" id="KW-0391">Immunity</keyword>
<comment type="subcellular location">
    <subcellularLocation>
        <location evidence="1">Membrane</location>
        <topology evidence="1">Single-pass type I membrane protein</topology>
    </subcellularLocation>
</comment>
<dbReference type="KEGG" id="cvn:111107840"/>
<keyword evidence="7" id="KW-0677">Repeat</keyword>
<keyword evidence="11" id="KW-0675">Receptor</keyword>
<dbReference type="Pfam" id="PF01582">
    <property type="entry name" value="TIR"/>
    <property type="match status" value="1"/>
</dbReference>
<dbReference type="PIRSF" id="PIRSF037595">
    <property type="entry name" value="Toll-like_receptor"/>
    <property type="match status" value="1"/>
</dbReference>
<dbReference type="PRINTS" id="PR01537">
    <property type="entry name" value="INTRLKN1R1F"/>
</dbReference>
<dbReference type="InterPro" id="IPR001611">
    <property type="entry name" value="Leu-rich_rpt"/>
</dbReference>
<dbReference type="PRINTS" id="PR00019">
    <property type="entry name" value="LEURICHRPT"/>
</dbReference>
<dbReference type="InterPro" id="IPR000157">
    <property type="entry name" value="TIR_dom"/>
</dbReference>
<keyword evidence="3" id="KW-0399">Innate immunity</keyword>
<evidence type="ECO:0000256" key="14">
    <source>
        <dbReference type="SAM" id="SignalP"/>
    </source>
</evidence>
<proteinExistence type="inferred from homology"/>
<dbReference type="PROSITE" id="PS51450">
    <property type="entry name" value="LRR"/>
    <property type="match status" value="3"/>
</dbReference>
<protein>
    <submittedName>
        <fullName evidence="17">Toll-like receptor 13</fullName>
    </submittedName>
</protein>
<dbReference type="PANTHER" id="PTHR24365">
    <property type="entry name" value="TOLL-LIKE RECEPTOR"/>
    <property type="match status" value="1"/>
</dbReference>
<reference evidence="17" key="1">
    <citation type="submission" date="2025-08" db="UniProtKB">
        <authorList>
            <consortium name="RefSeq"/>
        </authorList>
    </citation>
    <scope>IDENTIFICATION</scope>
    <source>
        <tissue evidence="17">Whole sample</tissue>
    </source>
</reference>
<evidence type="ECO:0000256" key="3">
    <source>
        <dbReference type="ARBA" id="ARBA00022588"/>
    </source>
</evidence>
<evidence type="ECO:0000256" key="4">
    <source>
        <dbReference type="ARBA" id="ARBA00022614"/>
    </source>
</evidence>
<organism evidence="16 17">
    <name type="scientific">Crassostrea virginica</name>
    <name type="common">Eastern oyster</name>
    <dbReference type="NCBI Taxonomy" id="6565"/>
    <lineage>
        <taxon>Eukaryota</taxon>
        <taxon>Metazoa</taxon>
        <taxon>Spiralia</taxon>
        <taxon>Lophotrochozoa</taxon>
        <taxon>Mollusca</taxon>
        <taxon>Bivalvia</taxon>
        <taxon>Autobranchia</taxon>
        <taxon>Pteriomorphia</taxon>
        <taxon>Ostreida</taxon>
        <taxon>Ostreoidea</taxon>
        <taxon>Ostreidae</taxon>
        <taxon>Crassostrea</taxon>
    </lineage>
</organism>
<dbReference type="InterPro" id="IPR026906">
    <property type="entry name" value="LRR_5"/>
</dbReference>
<dbReference type="SMART" id="SM00365">
    <property type="entry name" value="LRR_SD22"/>
    <property type="match status" value="5"/>
</dbReference>
<dbReference type="GO" id="GO:0002224">
    <property type="term" value="P:toll-like receptor signaling pathway"/>
    <property type="evidence" value="ECO:0007669"/>
    <property type="project" value="InterPro"/>
</dbReference>
<evidence type="ECO:0000256" key="9">
    <source>
        <dbReference type="ARBA" id="ARBA00022989"/>
    </source>
</evidence>
<evidence type="ECO:0000256" key="7">
    <source>
        <dbReference type="ARBA" id="ARBA00022737"/>
    </source>
</evidence>
<dbReference type="InterPro" id="IPR017241">
    <property type="entry name" value="Toll-like_receptor"/>
</dbReference>
<evidence type="ECO:0000256" key="8">
    <source>
        <dbReference type="ARBA" id="ARBA00022859"/>
    </source>
</evidence>
<dbReference type="GO" id="GO:0005886">
    <property type="term" value="C:plasma membrane"/>
    <property type="evidence" value="ECO:0007669"/>
    <property type="project" value="TreeGrafter"/>
</dbReference>
<dbReference type="InterPro" id="IPR035897">
    <property type="entry name" value="Toll_tir_struct_dom_sf"/>
</dbReference>
<evidence type="ECO:0000313" key="16">
    <source>
        <dbReference type="Proteomes" id="UP000694844"/>
    </source>
</evidence>
<accession>A0A8B8B726</accession>